<dbReference type="InterPro" id="IPR035914">
    <property type="entry name" value="Sperma_CUB_dom_sf"/>
</dbReference>
<gene>
    <name evidence="1" type="ORF">EHV08_06510</name>
</gene>
<evidence type="ECO:0000313" key="2">
    <source>
        <dbReference type="Proteomes" id="UP000278983"/>
    </source>
</evidence>
<reference evidence="1 2" key="1">
    <citation type="submission" date="2018-12" db="EMBL/GenBank/DDBJ databases">
        <title>Genome sequencing of Prevotella sp. KCOM 3155 (= JS262).</title>
        <authorList>
            <person name="Kook J.-K."/>
            <person name="Park S.-N."/>
            <person name="Lim Y.K."/>
        </authorList>
    </citation>
    <scope>NUCLEOTIDE SEQUENCE [LARGE SCALE GENOMIC DNA]</scope>
    <source>
        <strain evidence="1 2">KCOM 3155</strain>
    </source>
</reference>
<dbReference type="RefSeq" id="WP_126678601.1">
    <property type="nucleotide sequence ID" value="NZ_RYYU01000001.1"/>
</dbReference>
<accession>A0A3S0PCG1</accession>
<proteinExistence type="predicted"/>
<dbReference type="SUPFAM" id="SSF51126">
    <property type="entry name" value="Pectin lyase-like"/>
    <property type="match status" value="1"/>
</dbReference>
<dbReference type="OrthoDB" id="975232at2"/>
<evidence type="ECO:0000313" key="1">
    <source>
        <dbReference type="EMBL" id="RUL59443.1"/>
    </source>
</evidence>
<dbReference type="InterPro" id="IPR011050">
    <property type="entry name" value="Pectin_lyase_fold/virulence"/>
</dbReference>
<sequence>MKQQFLKLSLLLLTVLLGVPLEMMADRNVNQLQFGKQTIEVASDEVITFYDPWGTDKIKGENSYNCQSLTVFKPVEAGKSIQITFEKIDLKQHSDHYFMYLNIYDGIADAGDTFSFAKDAISVTSTSSFNGMTGTLLEEKLTGSHENKTYYSSTPDGALSVGFMHRYSKTCEGWVAKVRCVTLENQTTTGAGSNYDNVTETVSGKNNVNLARAFVTTTGVMNPDKVTSILFNLTENEGAVNPTALKLFYGNKPLNATVEAEGSGYKFTLEQVLASGINNFDIIGDFLETAAINAKVRLDITKITTTAHPDGVNPFTAGTSVAVKNPAIVIMTSTPQTITVGETPMLFYDEGGKDGGIVSKTNGQVTFQPGVSGKKVRVKFNVNKIWHGSLYNQELRIYNGSEVKPENLIQTLQKGELGEFSSTTADGSLTVVLFSDASNAVPADGFEAEVSLFTPQAMVADDAETETASTETVCAGDANQPMMCVNIKTHDTEPALVAQKFAFNTNSTNANVTHATLYYTGNKKNFSDSETYKVGEADVTADAFEITTTGKTVTLNEGDNYFWLTYNISDEAQNEQKVAANFVSATFTNNTTATATTSNVAERKVENIVYSYEKMGTQTKTVNGSMVFKTKTNSYNNYCQPGNDNRVNIFKPKHSGNVMQIDITEFDVLYAPNSYGTRSTFKIINGDGTTGEVLYELKSNAEQKTGPGKIIRSTSPDGALTVLFNPNSTYAYNCKGWTSTVSEYMSKPMEYTSTDVTQTSTGIVSVGNKSQSLLTLNVKAEGDQGTLNLEALTLDLKNTQANISKIEVFSVGKTDREITEADAAVATAMVDGTESVITVNTTNQVALLEGNNFFRVNVDVSDNAQVGQTIDAKVTSVKINGTTKAVENGDPEGAREIKNIYLIKNGENGEVKVKEGMALMFYDDGGADGTVSKNFNGTVTFVPESPADNIKFDFKEWDLAYTTKFYIYHGGEVKDKADMELSMYDKPHENGPITSKSEDGKITVKFTNKTSTPDGFAIEVTAYKKTDVKVTSVTTEAVAVPEVLKGETDVKMLKVAVTAEGEKESTDITGFTITGTDGEAVKAHHIYATGTVDGFSANEEFKEKYTLKRFGTYYFWVAYDIKGDAEVDQTATAQVTAITVGGETVNVTDPATATVTVKSGKHGTFTVGATDADYTTIQAAIDDIAAVGVDGPVVLNINAGEYNERVLISGIKGLSANNTLTLQSASGKRDVKIFHNTYTSSGGYDPNQYKNGYGVVTLFGVNYVTLKDLEICTEDVYYDAVVMVKNESRHATIDNCWLHAPTETADGDYKKSINLVGHFAENVANKNNDFLTVKNSLIEGGYMGVNMGGTGYVALPKEIGGVIENNVFKNQGYKSIYSYDELGVKILNNNIENTVTGKKGAQAMDIVVREASEHQTVINGNRIYMAPQAYCYGIYLRELVGTAEKPVIITNNEIIIKHTSSTSYGFNVVSPGQYVNIAHNSVKMMENSGPAVMFEKIVDGNYNITNNVLQSMSKGVVYDLKNENNFGKVSLSHNIIYTTSTSQEIARCGKNKKYKFDEWVAASGETGSINKMVNFLTEDVLEPENDLGGDLLTAVKLDYVTTDINGKARPNENISIGAYEYDPNAMSAPQFVEGYPEVKSSIDGKASIAIKADIAATAYYILKKAEEEAPTTEQLKGSEKKVTLVANTENTINFENLETDITYKVYFQLVSLRNIDGDAKNVEFTMTETPPAPEPPVVVAVDDKTINEGETVKLEATLTVGTAPYTVTWINGKHTQLKSENLTELPTTSLTCDVTPTECDDYVVTVVDANNLSASDTIRVIVKGTAQTATFENLYLAENSFWMGNLSKGTAGGSFVSGSYKFDNYASNMWNGQPTSPYWGNFAYANSTSTKFDNSDYFIDQWNNAVGGGYDGSENYMVAYPQGGKITVMNNDEGDQLRGFYITNDAWNVFAYTVDDGSTSNPTTNERQFGIGDWCKITITADNGKTKDYYLADYRDENAENHYYVSTWEWVDLRELGTVKNLSFKVTSSRNNQWGMVTPGYFCVDNFNGKRAEKEVEMVTVEGNKVIQLAELFTLDASGTVVYTAPDGMPEGVEATINFDAAGGTITIDGSKDETFNIIVAMTQKGKTQYVKIPVTVIKVSGIKSIDSDDESIEARYGVSGQRISGKQRGVQLQRMKDGTVRKVVVK</sequence>
<dbReference type="Proteomes" id="UP000278983">
    <property type="component" value="Unassembled WGS sequence"/>
</dbReference>
<dbReference type="Pfam" id="PF14717">
    <property type="entry name" value="DUF4465"/>
    <property type="match status" value="1"/>
</dbReference>
<organism evidence="1 2">
    <name type="scientific">Prevotella koreensis</name>
    <dbReference type="NCBI Taxonomy" id="2490854"/>
    <lineage>
        <taxon>Bacteria</taxon>
        <taxon>Pseudomonadati</taxon>
        <taxon>Bacteroidota</taxon>
        <taxon>Bacteroidia</taxon>
        <taxon>Bacteroidales</taxon>
        <taxon>Prevotellaceae</taxon>
        <taxon>Prevotella</taxon>
    </lineage>
</organism>
<name>A0A3S0PCG1_9BACT</name>
<protein>
    <submittedName>
        <fullName evidence="1">DUF4465 domain-containing protein</fullName>
    </submittedName>
</protein>
<dbReference type="Gene3D" id="2.60.120.1350">
    <property type="entry name" value="Protein of unknown function DUF4465"/>
    <property type="match status" value="1"/>
</dbReference>
<keyword evidence="2" id="KW-1185">Reference proteome</keyword>
<dbReference type="InterPro" id="IPR027828">
    <property type="entry name" value="DUF4465"/>
</dbReference>
<dbReference type="Gene3D" id="2.60.40.1290">
    <property type="match status" value="3"/>
</dbReference>
<comment type="caution">
    <text evidence="1">The sequence shown here is derived from an EMBL/GenBank/DDBJ whole genome shotgun (WGS) entry which is preliminary data.</text>
</comment>
<dbReference type="Gene3D" id="2.60.120.290">
    <property type="entry name" value="Spermadhesin, CUB domain"/>
    <property type="match status" value="1"/>
</dbReference>
<dbReference type="EMBL" id="RYYU01000001">
    <property type="protein sequence ID" value="RUL59443.1"/>
    <property type="molecule type" value="Genomic_DNA"/>
</dbReference>